<feature type="region of interest" description="Disordered" evidence="8">
    <location>
        <begin position="278"/>
        <end position="307"/>
    </location>
</feature>
<feature type="transmembrane region" description="Helical" evidence="9">
    <location>
        <begin position="133"/>
        <end position="157"/>
    </location>
</feature>
<dbReference type="EMBL" id="OBEG01000003">
    <property type="protein sequence ID" value="SNY81815.1"/>
    <property type="molecule type" value="Genomic_DNA"/>
</dbReference>
<dbReference type="Proteomes" id="UP000219565">
    <property type="component" value="Unassembled WGS sequence"/>
</dbReference>
<evidence type="ECO:0000256" key="9">
    <source>
        <dbReference type="SAM" id="Phobius"/>
    </source>
</evidence>
<dbReference type="GO" id="GO:1903785">
    <property type="term" value="P:L-valine transmembrane transport"/>
    <property type="evidence" value="ECO:0007669"/>
    <property type="project" value="TreeGrafter"/>
</dbReference>
<evidence type="ECO:0000256" key="5">
    <source>
        <dbReference type="ARBA" id="ARBA00022692"/>
    </source>
</evidence>
<dbReference type="InterPro" id="IPR011606">
    <property type="entry name" value="Brnchd-chn_aa_trnsp_permease"/>
</dbReference>
<evidence type="ECO:0000313" key="11">
    <source>
        <dbReference type="Proteomes" id="UP000219565"/>
    </source>
</evidence>
<reference evidence="10 11" key="1">
    <citation type="submission" date="2017-09" db="EMBL/GenBank/DDBJ databases">
        <authorList>
            <person name="Ehlers B."/>
            <person name="Leendertz F.H."/>
        </authorList>
    </citation>
    <scope>NUCLEOTIDE SEQUENCE [LARGE SCALE GENOMIC DNA]</scope>
    <source>
        <strain evidence="10 11">DSM 45537</strain>
    </source>
</reference>
<keyword evidence="5 9" id="KW-0812">Transmembrane</keyword>
<evidence type="ECO:0000256" key="4">
    <source>
        <dbReference type="ARBA" id="ARBA00022475"/>
    </source>
</evidence>
<dbReference type="PANTHER" id="PTHR34979:SF1">
    <property type="entry name" value="INNER MEMBRANE PROTEIN YGAZ"/>
    <property type="match status" value="1"/>
</dbReference>
<evidence type="ECO:0000256" key="8">
    <source>
        <dbReference type="SAM" id="MobiDB-lite"/>
    </source>
</evidence>
<dbReference type="STRING" id="1379680.GCA_001612615_04133"/>
<protein>
    <submittedName>
        <fullName evidence="10">4-azaleucine resistance probable transporter AzlC</fullName>
    </submittedName>
</protein>
<keyword evidence="3" id="KW-0813">Transport</keyword>
<feature type="transmembrane region" description="Helical" evidence="9">
    <location>
        <begin position="21"/>
        <end position="42"/>
    </location>
</feature>
<organism evidence="10 11">
    <name type="scientific">Nocardia amikacinitolerans</name>
    <dbReference type="NCBI Taxonomy" id="756689"/>
    <lineage>
        <taxon>Bacteria</taxon>
        <taxon>Bacillati</taxon>
        <taxon>Actinomycetota</taxon>
        <taxon>Actinomycetes</taxon>
        <taxon>Mycobacteriales</taxon>
        <taxon>Nocardiaceae</taxon>
        <taxon>Nocardia</taxon>
    </lineage>
</organism>
<gene>
    <name evidence="10" type="ORF">SAMN04244553_3358</name>
</gene>
<evidence type="ECO:0000256" key="1">
    <source>
        <dbReference type="ARBA" id="ARBA00004651"/>
    </source>
</evidence>
<sequence>MFTISYMRSIWRTLDRETLSGIAAVCLAVAVIGISYGTTAVAEGFPVWLPVLLGTVVLAGGAEFLFIGIVAAGGNPIAATLAGLLVNARHLPYGLSVPDVVGTGWRRLIGVHVMNDEAVAMALAESEPDRRRAVYWACGLGVLLAWPGGAALGALIGTVVPDTSVLGLDAVFPAVLLALVIPALRDRTTFGAVCFGTGVAVLSAPFLPAGLPVLLALSGVVVAAITLGRGASDVHGTVREKHGSAIEVHSVGNSATDERHSAATSATKERCFVTDAARDAPGLSPEKAPSAPESAYVSCDRGPKETR</sequence>
<dbReference type="GO" id="GO:0005886">
    <property type="term" value="C:plasma membrane"/>
    <property type="evidence" value="ECO:0007669"/>
    <property type="project" value="UniProtKB-SubCell"/>
</dbReference>
<evidence type="ECO:0000256" key="2">
    <source>
        <dbReference type="ARBA" id="ARBA00010735"/>
    </source>
</evidence>
<dbReference type="Pfam" id="PF03591">
    <property type="entry name" value="AzlC"/>
    <property type="match status" value="1"/>
</dbReference>
<evidence type="ECO:0000256" key="3">
    <source>
        <dbReference type="ARBA" id="ARBA00022448"/>
    </source>
</evidence>
<keyword evidence="7 9" id="KW-0472">Membrane</keyword>
<dbReference type="PANTHER" id="PTHR34979">
    <property type="entry name" value="INNER MEMBRANE PROTEIN YGAZ"/>
    <property type="match status" value="1"/>
</dbReference>
<keyword evidence="4" id="KW-1003">Cell membrane</keyword>
<comment type="similarity">
    <text evidence="2">Belongs to the AzlC family.</text>
</comment>
<evidence type="ECO:0000313" key="10">
    <source>
        <dbReference type="EMBL" id="SNY81815.1"/>
    </source>
</evidence>
<evidence type="ECO:0000256" key="6">
    <source>
        <dbReference type="ARBA" id="ARBA00022989"/>
    </source>
</evidence>
<proteinExistence type="inferred from homology"/>
<feature type="transmembrane region" description="Helical" evidence="9">
    <location>
        <begin position="48"/>
        <end position="72"/>
    </location>
</feature>
<name>A0A285LA30_9NOCA</name>
<feature type="transmembrane region" description="Helical" evidence="9">
    <location>
        <begin position="188"/>
        <end position="207"/>
    </location>
</feature>
<feature type="transmembrane region" description="Helical" evidence="9">
    <location>
        <begin position="163"/>
        <end position="181"/>
    </location>
</feature>
<evidence type="ECO:0000256" key="7">
    <source>
        <dbReference type="ARBA" id="ARBA00023136"/>
    </source>
</evidence>
<accession>A0A285LA30</accession>
<keyword evidence="11" id="KW-1185">Reference proteome</keyword>
<keyword evidence="6 9" id="KW-1133">Transmembrane helix</keyword>
<dbReference type="AlphaFoldDB" id="A0A285LA30"/>
<comment type="subcellular location">
    <subcellularLocation>
        <location evidence="1">Cell membrane</location>
        <topology evidence="1">Multi-pass membrane protein</topology>
    </subcellularLocation>
</comment>